<organism evidence="1 2">
    <name type="scientific">Enterobacter cancerogenus</name>
    <dbReference type="NCBI Taxonomy" id="69218"/>
    <lineage>
        <taxon>Bacteria</taxon>
        <taxon>Pseudomonadati</taxon>
        <taxon>Pseudomonadota</taxon>
        <taxon>Gammaproteobacteria</taxon>
        <taxon>Enterobacterales</taxon>
        <taxon>Enterobacteriaceae</taxon>
        <taxon>Enterobacter</taxon>
        <taxon>Enterobacter cloacae complex</taxon>
    </lineage>
</organism>
<sequence length="128" mass="15076">MKKYFLVLTFSALAILYCVLMTRSFMDEEYTQRDFLQYYLLTPEPLRQAPRLASHWYFTRHADEGSGLQISTLTFTDIEGDKIQSIAEKLNAYINSYPDRRVQMGIAVEERKGKYELRITHYESGEDK</sequence>
<protein>
    <submittedName>
        <fullName evidence="1">Uncharacterized protein</fullName>
    </submittedName>
</protein>
<accession>A0AB38NYV8</accession>
<reference evidence="1 2" key="1">
    <citation type="journal article" date="2019" name="Sci. Rep.">
        <title>Differences in resource use lead to coexistence of seed-transmitted microbial populations.</title>
        <authorList>
            <person name="Torres-Cortes G."/>
            <person name="Garcia B.J."/>
            <person name="Compant S."/>
            <person name="Rezki S."/>
            <person name="Jones P."/>
            <person name="Preveaux A."/>
            <person name="Briand M."/>
            <person name="Roulet A."/>
            <person name="Bouchez O."/>
            <person name="Jacobson D."/>
            <person name="Barret M."/>
        </authorList>
    </citation>
    <scope>NUCLEOTIDE SEQUENCE [LARGE SCALE GENOMIC DNA]</scope>
    <source>
        <strain evidence="1 2">CFBP13530</strain>
    </source>
</reference>
<dbReference type="AlphaFoldDB" id="A0AB38NYV8"/>
<comment type="caution">
    <text evidence="1">The sequence shown here is derived from an EMBL/GenBank/DDBJ whole genome shotgun (WGS) entry which is preliminary data.</text>
</comment>
<dbReference type="Proteomes" id="UP000306327">
    <property type="component" value="Unassembled WGS sequence"/>
</dbReference>
<evidence type="ECO:0000313" key="1">
    <source>
        <dbReference type="EMBL" id="TKK15029.1"/>
    </source>
</evidence>
<name>A0AB38NYV8_9ENTR</name>
<proteinExistence type="predicted"/>
<dbReference type="EMBL" id="QGAL01000010">
    <property type="protein sequence ID" value="TKK15029.1"/>
    <property type="molecule type" value="Genomic_DNA"/>
</dbReference>
<gene>
    <name evidence="1" type="ORF">EcCFBP13530_21305</name>
</gene>
<evidence type="ECO:0000313" key="2">
    <source>
        <dbReference type="Proteomes" id="UP000306327"/>
    </source>
</evidence>
<dbReference type="RefSeq" id="WP_006179175.1">
    <property type="nucleotide sequence ID" value="NZ_CABKNU010000006.1"/>
</dbReference>